<feature type="domain" description="Protein kinase" evidence="7">
    <location>
        <begin position="32"/>
        <end position="353"/>
    </location>
</feature>
<evidence type="ECO:0000256" key="3">
    <source>
        <dbReference type="ARBA" id="ARBA00022741"/>
    </source>
</evidence>
<proteinExistence type="predicted"/>
<dbReference type="OrthoDB" id="310217at2759"/>
<feature type="region of interest" description="Disordered" evidence="6">
    <location>
        <begin position="1"/>
        <end position="24"/>
    </location>
</feature>
<evidence type="ECO:0000256" key="6">
    <source>
        <dbReference type="SAM" id="MobiDB-lite"/>
    </source>
</evidence>
<dbReference type="PROSITE" id="PS00108">
    <property type="entry name" value="PROTEIN_KINASE_ST"/>
    <property type="match status" value="1"/>
</dbReference>
<protein>
    <recommendedName>
        <fullName evidence="1">non-specific serine/threonine protein kinase</fullName>
        <ecNumber evidence="1">2.7.11.1</ecNumber>
    </recommendedName>
</protein>
<dbReference type="EC" id="2.7.11.1" evidence="1"/>
<dbReference type="GO" id="GO:0004674">
    <property type="term" value="F:protein serine/threonine kinase activity"/>
    <property type="evidence" value="ECO:0007669"/>
    <property type="project" value="UniProtKB-KW"/>
</dbReference>
<evidence type="ECO:0000256" key="1">
    <source>
        <dbReference type="ARBA" id="ARBA00012513"/>
    </source>
</evidence>
<organism evidence="8 9">
    <name type="scientific">Amniculicola lignicola CBS 123094</name>
    <dbReference type="NCBI Taxonomy" id="1392246"/>
    <lineage>
        <taxon>Eukaryota</taxon>
        <taxon>Fungi</taxon>
        <taxon>Dikarya</taxon>
        <taxon>Ascomycota</taxon>
        <taxon>Pezizomycotina</taxon>
        <taxon>Dothideomycetes</taxon>
        <taxon>Pleosporomycetidae</taxon>
        <taxon>Pleosporales</taxon>
        <taxon>Amniculicolaceae</taxon>
        <taxon>Amniculicola</taxon>
    </lineage>
</organism>
<dbReference type="InterPro" id="IPR000719">
    <property type="entry name" value="Prot_kinase_dom"/>
</dbReference>
<keyword evidence="5" id="KW-0067">ATP-binding</keyword>
<keyword evidence="9" id="KW-1185">Reference proteome</keyword>
<accession>A0A6A5WJJ8</accession>
<evidence type="ECO:0000256" key="5">
    <source>
        <dbReference type="ARBA" id="ARBA00022840"/>
    </source>
</evidence>
<dbReference type="Gene3D" id="1.10.510.10">
    <property type="entry name" value="Transferase(Phosphotransferase) domain 1"/>
    <property type="match status" value="1"/>
</dbReference>
<evidence type="ECO:0000256" key="2">
    <source>
        <dbReference type="ARBA" id="ARBA00022679"/>
    </source>
</evidence>
<sequence length="371" mass="41700">MPRRAAPTAATRAGRSSKRAKTTTQKEVFTFKRPEWMVLRNLYSRVHLMARRTAHRDVVVKKIVNRDSPNKIKPYEIRALDRIGKMNRLLQPLACLTSGPDDMKAHIIFPYLPLGDMSLWKELNFNQRNHKAVPESFVWRMFSQMAQALAFLHAELGPSRSRKPILHRDIKPMNVLVASNGTTYPSFILHDFGLALVSRPQIKNRPSLAGTYVWQPPERPLINTTAADVWALGALVHYLAVDDAPVESIEEFRAAEMARHGGAHPPAAGGFQTPMAYYQSRVPRNVTPINLSRSEQEEMGVTTRGRHGQVLYNHTYSDELNGWMSKCLRASRLRRPSAGVLVEEMIPVAMEMLKAAGGQNALVDMDVSFGG</sequence>
<evidence type="ECO:0000313" key="8">
    <source>
        <dbReference type="EMBL" id="KAF2000331.1"/>
    </source>
</evidence>
<dbReference type="PANTHER" id="PTHR43671:SF13">
    <property type="entry name" value="SERINE_THREONINE-PROTEIN KINASE NEK2"/>
    <property type="match status" value="1"/>
</dbReference>
<evidence type="ECO:0000313" key="9">
    <source>
        <dbReference type="Proteomes" id="UP000799779"/>
    </source>
</evidence>
<feature type="compositionally biased region" description="Low complexity" evidence="6">
    <location>
        <begin position="1"/>
        <end position="13"/>
    </location>
</feature>
<evidence type="ECO:0000259" key="7">
    <source>
        <dbReference type="PROSITE" id="PS50011"/>
    </source>
</evidence>
<dbReference type="AlphaFoldDB" id="A0A6A5WJJ8"/>
<name>A0A6A5WJJ8_9PLEO</name>
<dbReference type="PANTHER" id="PTHR43671">
    <property type="entry name" value="SERINE/THREONINE-PROTEIN KINASE NEK"/>
    <property type="match status" value="1"/>
</dbReference>
<keyword evidence="3" id="KW-0547">Nucleotide-binding</keyword>
<dbReference type="Pfam" id="PF00069">
    <property type="entry name" value="Pkinase"/>
    <property type="match status" value="1"/>
</dbReference>
<dbReference type="InterPro" id="IPR008271">
    <property type="entry name" value="Ser/Thr_kinase_AS"/>
</dbReference>
<gene>
    <name evidence="8" type="ORF">P154DRAFT_434937</name>
</gene>
<keyword evidence="8" id="KW-0723">Serine/threonine-protein kinase</keyword>
<dbReference type="Proteomes" id="UP000799779">
    <property type="component" value="Unassembled WGS sequence"/>
</dbReference>
<dbReference type="SUPFAM" id="SSF56112">
    <property type="entry name" value="Protein kinase-like (PK-like)"/>
    <property type="match status" value="1"/>
</dbReference>
<dbReference type="SMART" id="SM00220">
    <property type="entry name" value="S_TKc"/>
    <property type="match status" value="1"/>
</dbReference>
<dbReference type="PROSITE" id="PS50011">
    <property type="entry name" value="PROTEIN_KINASE_DOM"/>
    <property type="match status" value="1"/>
</dbReference>
<keyword evidence="2" id="KW-0808">Transferase</keyword>
<dbReference type="InterPro" id="IPR011009">
    <property type="entry name" value="Kinase-like_dom_sf"/>
</dbReference>
<reference evidence="8" key="1">
    <citation type="journal article" date="2020" name="Stud. Mycol.">
        <title>101 Dothideomycetes genomes: a test case for predicting lifestyles and emergence of pathogens.</title>
        <authorList>
            <person name="Haridas S."/>
            <person name="Albert R."/>
            <person name="Binder M."/>
            <person name="Bloem J."/>
            <person name="Labutti K."/>
            <person name="Salamov A."/>
            <person name="Andreopoulos B."/>
            <person name="Baker S."/>
            <person name="Barry K."/>
            <person name="Bills G."/>
            <person name="Bluhm B."/>
            <person name="Cannon C."/>
            <person name="Castanera R."/>
            <person name="Culley D."/>
            <person name="Daum C."/>
            <person name="Ezra D."/>
            <person name="Gonzalez J."/>
            <person name="Henrissat B."/>
            <person name="Kuo A."/>
            <person name="Liang C."/>
            <person name="Lipzen A."/>
            <person name="Lutzoni F."/>
            <person name="Magnuson J."/>
            <person name="Mondo S."/>
            <person name="Nolan M."/>
            <person name="Ohm R."/>
            <person name="Pangilinan J."/>
            <person name="Park H.-J."/>
            <person name="Ramirez L."/>
            <person name="Alfaro M."/>
            <person name="Sun H."/>
            <person name="Tritt A."/>
            <person name="Yoshinaga Y."/>
            <person name="Zwiers L.-H."/>
            <person name="Turgeon B."/>
            <person name="Goodwin S."/>
            <person name="Spatafora J."/>
            <person name="Crous P."/>
            <person name="Grigoriev I."/>
        </authorList>
    </citation>
    <scope>NUCLEOTIDE SEQUENCE</scope>
    <source>
        <strain evidence="8">CBS 123094</strain>
    </source>
</reference>
<dbReference type="InterPro" id="IPR050660">
    <property type="entry name" value="NEK_Ser/Thr_kinase"/>
</dbReference>
<dbReference type="CDD" id="cd00180">
    <property type="entry name" value="PKc"/>
    <property type="match status" value="1"/>
</dbReference>
<dbReference type="EMBL" id="ML977589">
    <property type="protein sequence ID" value="KAF2000331.1"/>
    <property type="molecule type" value="Genomic_DNA"/>
</dbReference>
<dbReference type="GO" id="GO:0005524">
    <property type="term" value="F:ATP binding"/>
    <property type="evidence" value="ECO:0007669"/>
    <property type="project" value="UniProtKB-KW"/>
</dbReference>
<keyword evidence="4 8" id="KW-0418">Kinase</keyword>
<evidence type="ECO:0000256" key="4">
    <source>
        <dbReference type="ARBA" id="ARBA00022777"/>
    </source>
</evidence>